<dbReference type="EMBL" id="KV417527">
    <property type="protein sequence ID" value="KZP24310.1"/>
    <property type="molecule type" value="Genomic_DNA"/>
</dbReference>
<evidence type="ECO:0000259" key="2">
    <source>
        <dbReference type="Pfam" id="PF02786"/>
    </source>
</evidence>
<dbReference type="Pfam" id="PF02786">
    <property type="entry name" value="CPSase_L_D2"/>
    <property type="match status" value="1"/>
</dbReference>
<feature type="domain" description="Carbamoyl phosphate synthase ATP-binding" evidence="2">
    <location>
        <begin position="170"/>
        <end position="230"/>
    </location>
</feature>
<proteinExistence type="predicted"/>
<feature type="compositionally biased region" description="Basic and acidic residues" evidence="1">
    <location>
        <begin position="357"/>
        <end position="366"/>
    </location>
</feature>
<dbReference type="GO" id="GO:0005524">
    <property type="term" value="F:ATP binding"/>
    <property type="evidence" value="ECO:0007669"/>
    <property type="project" value="InterPro"/>
</dbReference>
<evidence type="ECO:0000256" key="1">
    <source>
        <dbReference type="SAM" id="MobiDB-lite"/>
    </source>
</evidence>
<accession>A0A166MTU9</accession>
<protein>
    <recommendedName>
        <fullName evidence="2">Carbamoyl phosphate synthase ATP-binding domain-containing protein</fullName>
    </recommendedName>
</protein>
<dbReference type="InterPro" id="IPR013815">
    <property type="entry name" value="ATP_grasp_subdomain_1"/>
</dbReference>
<dbReference type="Gene3D" id="3.30.470.20">
    <property type="entry name" value="ATP-grasp fold, B domain"/>
    <property type="match status" value="2"/>
</dbReference>
<reference evidence="3" key="1">
    <citation type="journal article" date="2016" name="Mol. Biol. Evol.">
        <title>Comparative Genomics of Early-Diverging Mushroom-Forming Fungi Provides Insights into the Origins of Lignocellulose Decay Capabilities.</title>
        <authorList>
            <person name="Nagy L.G."/>
            <person name="Riley R."/>
            <person name="Tritt A."/>
            <person name="Adam C."/>
            <person name="Daum C."/>
            <person name="Floudas D."/>
            <person name="Sun H."/>
            <person name="Yadav J.S."/>
            <person name="Pangilinan J."/>
            <person name="Larsson K.H."/>
            <person name="Matsuura K."/>
            <person name="Barry K."/>
            <person name="Labutti K."/>
            <person name="Kuo R."/>
            <person name="Ohm R.A."/>
            <person name="Bhattacharya S.S."/>
            <person name="Shirouzu T."/>
            <person name="Yoshinaga Y."/>
            <person name="Martin F.M."/>
            <person name="Grigoriev I.V."/>
            <person name="Hibbett D.S."/>
        </authorList>
    </citation>
    <scope>NUCLEOTIDE SEQUENCE [LARGE SCALE GENOMIC DNA]</scope>
    <source>
        <strain evidence="3">CBS 109695</strain>
    </source>
</reference>
<gene>
    <name evidence="3" type="ORF">FIBSPDRAFT_951348</name>
</gene>
<dbReference type="Gene3D" id="3.30.1490.20">
    <property type="entry name" value="ATP-grasp fold, A domain"/>
    <property type="match status" value="1"/>
</dbReference>
<organism evidence="3">
    <name type="scientific">Athelia psychrophila</name>
    <dbReference type="NCBI Taxonomy" id="1759441"/>
    <lineage>
        <taxon>Eukaryota</taxon>
        <taxon>Fungi</taxon>
        <taxon>Dikarya</taxon>
        <taxon>Basidiomycota</taxon>
        <taxon>Agaricomycotina</taxon>
        <taxon>Agaricomycetes</taxon>
        <taxon>Agaricomycetidae</taxon>
        <taxon>Atheliales</taxon>
        <taxon>Atheliaceae</taxon>
        <taxon>Athelia</taxon>
    </lineage>
</organism>
<feature type="region of interest" description="Disordered" evidence="1">
    <location>
        <begin position="356"/>
        <end position="381"/>
    </location>
</feature>
<dbReference type="InterPro" id="IPR005479">
    <property type="entry name" value="CPAse_ATP-bd"/>
</dbReference>
<dbReference type="AlphaFoldDB" id="A0A166MTU9"/>
<dbReference type="SUPFAM" id="SSF56059">
    <property type="entry name" value="Glutathione synthetase ATP-binding domain-like"/>
    <property type="match status" value="1"/>
</dbReference>
<sequence>MPVQRPPCGPRRESPDGAVAVYAAQGTSNATFADEAVKLDDPSWIVSLERIVDIAKRPRFALASTLSSPHPDNKMTSVGSAPETLRIAGTRYSPNLQQIYMRLSGVRYPVMIKALDGGGGRDIREASAHEVVEEALKRFMHGRDLVRLVSFREGRLDWNQSTSGSISSATTAPSTITRNLAQLLLAASTKMARAWRYQSTGTFACLVNSRSGEWVFLEIKPCVQIEHGVSIAGPAGRGVHADARLRRPGRDLGEATQQAVRALQETRVWKEEGGVETNRAVLAAVAADAHWEERKCDTMWLKRELKDVMRIGMEPLKPRVEGLGLQRQQGVEEVTVSSTSRSDIPPGLHFARIQSRRGHEEADTLKFSDPSSNSVARHDGSRADDEALRLLRATAETSIAGGNSTRWDINLLGYSMQIKLILLYNLI</sequence>
<dbReference type="STRING" id="436010.A0A166MTU9"/>
<name>A0A166MTU9_9AGAM</name>
<evidence type="ECO:0000313" key="3">
    <source>
        <dbReference type="EMBL" id="KZP24310.1"/>
    </source>
</evidence>
<dbReference type="OrthoDB" id="196847at2759"/>
<dbReference type="PANTHER" id="PTHR45007:SF1">
    <property type="entry name" value="CARBOXYLASE, PUTATIVE (AFU_ORTHOLOGUE AFUA_5G07570)-RELATED"/>
    <property type="match status" value="1"/>
</dbReference>
<dbReference type="PANTHER" id="PTHR45007">
    <property type="entry name" value="CARBOXYLASE, PUTATIVE (AFU_ORTHOLOGUE AFUA_5G07570)-RELATED"/>
    <property type="match status" value="1"/>
</dbReference>